<feature type="compositionally biased region" description="Polar residues" evidence="3">
    <location>
        <begin position="119"/>
        <end position="134"/>
    </location>
</feature>
<accession>A0A5N6K5P5</accession>
<dbReference type="GO" id="GO:0004491">
    <property type="term" value="F:methylmalonate-semialdehyde dehydrogenase (acylating, NAD) activity"/>
    <property type="evidence" value="ECO:0007669"/>
    <property type="project" value="InterPro"/>
</dbReference>
<name>A0A5N6K5P5_MONLA</name>
<feature type="compositionally biased region" description="Polar residues" evidence="3">
    <location>
        <begin position="155"/>
        <end position="170"/>
    </location>
</feature>
<proteinExistence type="inferred from homology"/>
<organism evidence="4 5">
    <name type="scientific">Monilinia laxa</name>
    <name type="common">Brown rot fungus</name>
    <name type="synonym">Sclerotinia laxa</name>
    <dbReference type="NCBI Taxonomy" id="61186"/>
    <lineage>
        <taxon>Eukaryota</taxon>
        <taxon>Fungi</taxon>
        <taxon>Dikarya</taxon>
        <taxon>Ascomycota</taxon>
        <taxon>Pezizomycotina</taxon>
        <taxon>Leotiomycetes</taxon>
        <taxon>Helotiales</taxon>
        <taxon>Sclerotiniaceae</taxon>
        <taxon>Monilinia</taxon>
    </lineage>
</organism>
<feature type="region of interest" description="Disordered" evidence="3">
    <location>
        <begin position="1"/>
        <end position="77"/>
    </location>
</feature>
<comment type="similarity">
    <text evidence="1">Belongs to the aldehyde dehydrogenase family.</text>
</comment>
<evidence type="ECO:0000256" key="2">
    <source>
        <dbReference type="SAM" id="Coils"/>
    </source>
</evidence>
<evidence type="ECO:0000256" key="3">
    <source>
        <dbReference type="SAM" id="MobiDB-lite"/>
    </source>
</evidence>
<evidence type="ECO:0008006" key="6">
    <source>
        <dbReference type="Google" id="ProtNLM"/>
    </source>
</evidence>
<protein>
    <recommendedName>
        <fullName evidence="6">FAR1 domain-containing protein</fullName>
    </recommendedName>
</protein>
<dbReference type="OrthoDB" id="2422440at2759"/>
<feature type="compositionally biased region" description="Polar residues" evidence="3">
    <location>
        <begin position="51"/>
        <end position="62"/>
    </location>
</feature>
<dbReference type="GO" id="GO:0006210">
    <property type="term" value="P:thymine catabolic process"/>
    <property type="evidence" value="ECO:0007669"/>
    <property type="project" value="TreeGrafter"/>
</dbReference>
<feature type="compositionally biased region" description="Low complexity" evidence="3">
    <location>
        <begin position="36"/>
        <end position="50"/>
    </location>
</feature>
<feature type="compositionally biased region" description="Low complexity" evidence="3">
    <location>
        <begin position="90"/>
        <end position="105"/>
    </location>
</feature>
<evidence type="ECO:0000256" key="1">
    <source>
        <dbReference type="ARBA" id="ARBA00009986"/>
    </source>
</evidence>
<dbReference type="AlphaFoldDB" id="A0A5N6K5P5"/>
<feature type="region of interest" description="Disordered" evidence="3">
    <location>
        <begin position="214"/>
        <end position="245"/>
    </location>
</feature>
<dbReference type="EMBL" id="VIGI01000007">
    <property type="protein sequence ID" value="KAB8297856.1"/>
    <property type="molecule type" value="Genomic_DNA"/>
</dbReference>
<reference evidence="4 5" key="1">
    <citation type="submission" date="2019-06" db="EMBL/GenBank/DDBJ databases">
        <title>Genome Sequence of the Brown Rot Fungal Pathogen Monilinia laxa.</title>
        <authorList>
            <person name="De Miccolis Angelini R.M."/>
            <person name="Landi L."/>
            <person name="Abate D."/>
            <person name="Pollastro S."/>
            <person name="Romanazzi G."/>
            <person name="Faretra F."/>
        </authorList>
    </citation>
    <scope>NUCLEOTIDE SEQUENCE [LARGE SCALE GENOMIC DNA]</scope>
    <source>
        <strain evidence="4 5">Mlax316</strain>
    </source>
</reference>
<dbReference type="InterPro" id="IPR010061">
    <property type="entry name" value="MeMal-semiAld_DH"/>
</dbReference>
<evidence type="ECO:0000313" key="4">
    <source>
        <dbReference type="EMBL" id="KAB8297856.1"/>
    </source>
</evidence>
<dbReference type="Proteomes" id="UP000326757">
    <property type="component" value="Unassembled WGS sequence"/>
</dbReference>
<dbReference type="PANTHER" id="PTHR43866:SF3">
    <property type="entry name" value="METHYLMALONATE-SEMIALDEHYDE DEHYDROGENASE [ACYLATING], MITOCHONDRIAL"/>
    <property type="match status" value="1"/>
</dbReference>
<dbReference type="PANTHER" id="PTHR43866">
    <property type="entry name" value="MALONATE-SEMIALDEHYDE DEHYDROGENASE"/>
    <property type="match status" value="1"/>
</dbReference>
<feature type="region of interest" description="Disordered" evidence="3">
    <location>
        <begin position="90"/>
        <end position="200"/>
    </location>
</feature>
<dbReference type="GO" id="GO:0005739">
    <property type="term" value="C:mitochondrion"/>
    <property type="evidence" value="ECO:0007669"/>
    <property type="project" value="TreeGrafter"/>
</dbReference>
<keyword evidence="2" id="KW-0175">Coiled coil</keyword>
<gene>
    <name evidence="4" type="ORF">EYC80_001652</name>
</gene>
<sequence length="545" mass="60747">MSLPPQDPTRPSYQQPNQQRHLFPGQQNLGQQQNVTYPRPTTTGIRGPPIQQHNSPYTTPYANKQPVPPRQNGNNGVSAEQQIAQGILSNTTNGQTPQRQPQRQNGPPPMGAAIHMTPQHMTPQHTPQNQSMTVNHAVHPTTPSAMGQARDFAAQQRQSQSPALQGQSLGIQRPSPMNPSPASSNLGSARPQDSPASSAQDMSMIDPQLSLDQELDPNSSLLSPADAHDENGAPEVVDDEMLSAPPGGSYPTFEALFAAAQAHALSHGYAFVIGRSKRDNRGLKKVFLICDRGGTNKEKVPGEQRQRKTKSRKCGCEFGVFGLENKTAWLLRGRIDGEHLTHNHPPSMSPTEHPGARKLDPKAIAAVKALEENGVSVKETLEILHRENPTIRFLPRDIYNARAAIKRDPSRVEPTAMESLPTFYKKPPLTFEEKLRAELRTEVANAQAEVEKVKADWKREVEELKEELRQKDVVIKKFEMFIDICNERVMIRREELADVGEMNSYEHGTRNGMECGTREFYLLLLHFRCSHNLLWHDKGRVLWAG</sequence>
<dbReference type="GO" id="GO:0006574">
    <property type="term" value="P:L-valine catabolic process"/>
    <property type="evidence" value="ECO:0007669"/>
    <property type="project" value="TreeGrafter"/>
</dbReference>
<feature type="coiled-coil region" evidence="2">
    <location>
        <begin position="429"/>
        <end position="474"/>
    </location>
</feature>
<feature type="compositionally biased region" description="Polar residues" evidence="3">
    <location>
        <begin position="9"/>
        <end position="35"/>
    </location>
</feature>
<comment type="caution">
    <text evidence="4">The sequence shown here is derived from an EMBL/GenBank/DDBJ whole genome shotgun (WGS) entry which is preliminary data.</text>
</comment>
<evidence type="ECO:0000313" key="5">
    <source>
        <dbReference type="Proteomes" id="UP000326757"/>
    </source>
</evidence>
<keyword evidence="5" id="KW-1185">Reference proteome</keyword>